<evidence type="ECO:0000313" key="2">
    <source>
        <dbReference type="EMBL" id="QGZ56599.1"/>
    </source>
</evidence>
<evidence type="ECO:0000313" key="3">
    <source>
        <dbReference type="Proteomes" id="UP000434209"/>
    </source>
</evidence>
<dbReference type="Proteomes" id="UP000434209">
    <property type="component" value="Chromosome 2"/>
</dbReference>
<feature type="region of interest" description="Disordered" evidence="1">
    <location>
        <begin position="1"/>
        <end position="26"/>
    </location>
</feature>
<dbReference type="RefSeq" id="WP_158759555.1">
    <property type="nucleotide sequence ID" value="NZ_CP046910.1"/>
</dbReference>
<proteinExistence type="predicted"/>
<evidence type="ECO:0000256" key="1">
    <source>
        <dbReference type="SAM" id="MobiDB-lite"/>
    </source>
</evidence>
<accession>A0A7Z2G8A4</accession>
<sequence>MNSRPHRAAGSSPANPADNEPIRGANTGYASRDHSVIWITGQHPLACIAIAGALDGLLRRRHYPSVILPEARLGGRYEPAFTLAKMRDNELRLALTADLFHRAGYVVTVCTGFRPAGWSTVAHGVLETMPFEVTLGEAKRVSARLSDQAPAAGPDCALAPKLSLHFDGDALGAASIAAIIAAKSGLARGL</sequence>
<dbReference type="KEGG" id="pacp:FAZ97_16640"/>
<protein>
    <submittedName>
        <fullName evidence="2">Uncharacterized protein</fullName>
    </submittedName>
</protein>
<dbReference type="OrthoDB" id="9787041at2"/>
<reference evidence="2 3" key="1">
    <citation type="submission" date="2019-12" db="EMBL/GenBank/DDBJ databases">
        <title>Paraburkholderia acidiphila 7Q-K02 sp. nov and Paraburkholderia acidisoli DHF22 sp. nov., two strains isolated from forest soil.</title>
        <authorList>
            <person name="Gao Z."/>
            <person name="Qiu L."/>
        </authorList>
    </citation>
    <scope>NUCLEOTIDE SEQUENCE [LARGE SCALE GENOMIC DNA]</scope>
    <source>
        <strain evidence="2 3">7Q-K02</strain>
    </source>
</reference>
<name>A0A7Z2G8A4_9BURK</name>
<dbReference type="EMBL" id="CP046910">
    <property type="protein sequence ID" value="QGZ56599.1"/>
    <property type="molecule type" value="Genomic_DNA"/>
</dbReference>
<keyword evidence="3" id="KW-1185">Reference proteome</keyword>
<organism evidence="2 3">
    <name type="scientific">Paraburkholderia acidiphila</name>
    <dbReference type="NCBI Taxonomy" id="2571747"/>
    <lineage>
        <taxon>Bacteria</taxon>
        <taxon>Pseudomonadati</taxon>
        <taxon>Pseudomonadota</taxon>
        <taxon>Betaproteobacteria</taxon>
        <taxon>Burkholderiales</taxon>
        <taxon>Burkholderiaceae</taxon>
        <taxon>Paraburkholderia</taxon>
    </lineage>
</organism>
<gene>
    <name evidence="2" type="ORF">FAZ97_16640</name>
</gene>
<dbReference type="AlphaFoldDB" id="A0A7Z2G8A4"/>